<dbReference type="EMBL" id="CM046507">
    <property type="protein sequence ID" value="KAI8668601.1"/>
    <property type="molecule type" value="Genomic_DNA"/>
</dbReference>
<name>A0ACC0QWQ6_9HYPO</name>
<accession>A0ACC0QWQ6</accession>
<evidence type="ECO:0000313" key="1">
    <source>
        <dbReference type="EMBL" id="KAI8668601.1"/>
    </source>
</evidence>
<gene>
    <name evidence="1" type="ORF">NCS57_00671800</name>
</gene>
<proteinExistence type="predicted"/>
<evidence type="ECO:0000313" key="2">
    <source>
        <dbReference type="Proteomes" id="UP001065298"/>
    </source>
</evidence>
<comment type="caution">
    <text evidence="1">The sequence shown here is derived from an EMBL/GenBank/DDBJ whole genome shotgun (WGS) entry which is preliminary data.</text>
</comment>
<keyword evidence="2" id="KW-1185">Reference proteome</keyword>
<sequence>MTAGMDTEPTQGSIAASARAGSTKRRRLNFACNYCRARKTRCDEQQPSCQACLLAGVPCVTEDRRKPGQRVQRREAGKGPDASSACSASPLEEHRAADADNCQARSPVDSRTTSIIPLERPDMAGSESGSQAQDGASTAQTLNNRLPIWCQSEAANSFEILTEWLDLAFHRLSIPYRVGVNQGTESGASNTTPNPRHGLVQLQPSRTVPDIPDAQTVEKLIQVFKEETHAFFPVLRLDLARAEALQACLLSANTNQTETIDLNLLRILLLLAAGGFHQQEQKDFTKHTLTLARDSLGHLIGSVTIDTVEVLFLFSVCLRLNDELASAWTTLGLCISLAACLGLHRPSAKHSPVSQHRHPVWWAIYSYEKFFSFQLGHMSSIPDEGYDNHDDINSNWANTKPHEFVLAMARVLSKVSRRCVEARRKEDLASNRDLEAAIKEKVHATGESLLMLVDWAEGLPLNIRPTSNSLPVSQDDEAIASFISLYYHNAILMVSRNCLLISNSALHKAVEIIAKGSPWEHIIRNGQYLVASSARKMVHLLAENEVARRPALVPYYFSPLHAFYVLAIGILKQPGSRASRIDQSVSFPTHQQHEDSGYSDRKQLLETAADMVRCSCLGLEAGRLVCVIEGVLNLTFNAITAARGSSQSNRTVDGNTTETLGPSENSGELLSWPETGDAVSLHGPRPLDPINPGPFVQVVNNTRFDPNAGDMYTSPMLPDKIGSDWAHFEDFLARLEEDNSLPSISDSLV</sequence>
<protein>
    <submittedName>
        <fullName evidence="1">Zn(2)-C6 fungal-type domain-containing protein</fullName>
    </submittedName>
</protein>
<dbReference type="Proteomes" id="UP001065298">
    <property type="component" value="Chromosome 5"/>
</dbReference>
<organism evidence="1 2">
    <name type="scientific">Fusarium keratoplasticum</name>
    <dbReference type="NCBI Taxonomy" id="1328300"/>
    <lineage>
        <taxon>Eukaryota</taxon>
        <taxon>Fungi</taxon>
        <taxon>Dikarya</taxon>
        <taxon>Ascomycota</taxon>
        <taxon>Pezizomycotina</taxon>
        <taxon>Sordariomycetes</taxon>
        <taxon>Hypocreomycetidae</taxon>
        <taxon>Hypocreales</taxon>
        <taxon>Nectriaceae</taxon>
        <taxon>Fusarium</taxon>
        <taxon>Fusarium solani species complex</taxon>
    </lineage>
</organism>
<reference evidence="1" key="1">
    <citation type="submission" date="2022-06" db="EMBL/GenBank/DDBJ databases">
        <title>Fusarium solani species complex genomes reveal bases of compartmentalisation and animal pathogenesis.</title>
        <authorList>
            <person name="Tsai I.J."/>
        </authorList>
    </citation>
    <scope>NUCLEOTIDE SEQUENCE</scope>
    <source>
        <strain evidence="1">Fu6.1</strain>
    </source>
</reference>